<gene>
    <name evidence="1" type="ORF">ASPGLDRAFT_54320</name>
</gene>
<name>A0A1L9VWE8_ASPGL</name>
<evidence type="ECO:0000313" key="2">
    <source>
        <dbReference type="Proteomes" id="UP000184300"/>
    </source>
</evidence>
<dbReference type="Proteomes" id="UP000184300">
    <property type="component" value="Unassembled WGS sequence"/>
</dbReference>
<dbReference type="OrthoDB" id="4456803at2759"/>
<dbReference type="VEuPathDB" id="FungiDB:ASPGLDRAFT_54320"/>
<protein>
    <submittedName>
        <fullName evidence="1">Uncharacterized protein</fullName>
    </submittedName>
</protein>
<keyword evidence="2" id="KW-1185">Reference proteome</keyword>
<dbReference type="EMBL" id="KV878889">
    <property type="protein sequence ID" value="OJJ88226.1"/>
    <property type="molecule type" value="Genomic_DNA"/>
</dbReference>
<sequence>MTTVFLFCTADVPARKVDEWGTQPPVEDFTTGFEDASDTDLRLYTRNRIEELKNTGDEGQLSPGWVAILDERSARDSTVILQLCEEKSLWATELEDTEVEYHVPGEADVYQDEIWWKWRVRFTDAVQLFVSLDDGDFRAMQWYTRPEGYGPDGVYAMAV</sequence>
<accession>A0A1L9VWE8</accession>
<organism evidence="1 2">
    <name type="scientific">Aspergillus glaucus CBS 516.65</name>
    <dbReference type="NCBI Taxonomy" id="1160497"/>
    <lineage>
        <taxon>Eukaryota</taxon>
        <taxon>Fungi</taxon>
        <taxon>Dikarya</taxon>
        <taxon>Ascomycota</taxon>
        <taxon>Pezizomycotina</taxon>
        <taxon>Eurotiomycetes</taxon>
        <taxon>Eurotiomycetidae</taxon>
        <taxon>Eurotiales</taxon>
        <taxon>Aspergillaceae</taxon>
        <taxon>Aspergillus</taxon>
        <taxon>Aspergillus subgen. Aspergillus</taxon>
    </lineage>
</organism>
<dbReference type="RefSeq" id="XP_022404902.1">
    <property type="nucleotide sequence ID" value="XM_022548071.1"/>
</dbReference>
<evidence type="ECO:0000313" key="1">
    <source>
        <dbReference type="EMBL" id="OJJ88226.1"/>
    </source>
</evidence>
<dbReference type="AlphaFoldDB" id="A0A1L9VWE8"/>
<proteinExistence type="predicted"/>
<reference evidence="2" key="1">
    <citation type="journal article" date="2017" name="Genome Biol.">
        <title>Comparative genomics reveals high biological diversity and specific adaptations in the industrially and medically important fungal genus Aspergillus.</title>
        <authorList>
            <person name="de Vries R.P."/>
            <person name="Riley R."/>
            <person name="Wiebenga A."/>
            <person name="Aguilar-Osorio G."/>
            <person name="Amillis S."/>
            <person name="Uchima C.A."/>
            <person name="Anderluh G."/>
            <person name="Asadollahi M."/>
            <person name="Askin M."/>
            <person name="Barry K."/>
            <person name="Battaglia E."/>
            <person name="Bayram O."/>
            <person name="Benocci T."/>
            <person name="Braus-Stromeyer S.A."/>
            <person name="Caldana C."/>
            <person name="Canovas D."/>
            <person name="Cerqueira G.C."/>
            <person name="Chen F."/>
            <person name="Chen W."/>
            <person name="Choi C."/>
            <person name="Clum A."/>
            <person name="Dos Santos R.A."/>
            <person name="Damasio A.R."/>
            <person name="Diallinas G."/>
            <person name="Emri T."/>
            <person name="Fekete E."/>
            <person name="Flipphi M."/>
            <person name="Freyberg S."/>
            <person name="Gallo A."/>
            <person name="Gournas C."/>
            <person name="Habgood R."/>
            <person name="Hainaut M."/>
            <person name="Harispe M.L."/>
            <person name="Henrissat B."/>
            <person name="Hilden K.S."/>
            <person name="Hope R."/>
            <person name="Hossain A."/>
            <person name="Karabika E."/>
            <person name="Karaffa L."/>
            <person name="Karanyi Z."/>
            <person name="Krasevec N."/>
            <person name="Kuo A."/>
            <person name="Kusch H."/>
            <person name="LaButti K."/>
            <person name="Lagendijk E.L."/>
            <person name="Lapidus A."/>
            <person name="Levasseur A."/>
            <person name="Lindquist E."/>
            <person name="Lipzen A."/>
            <person name="Logrieco A.F."/>
            <person name="MacCabe A."/>
            <person name="Maekelae M.R."/>
            <person name="Malavazi I."/>
            <person name="Melin P."/>
            <person name="Meyer V."/>
            <person name="Mielnichuk N."/>
            <person name="Miskei M."/>
            <person name="Molnar A.P."/>
            <person name="Mule G."/>
            <person name="Ngan C.Y."/>
            <person name="Orejas M."/>
            <person name="Orosz E."/>
            <person name="Ouedraogo J.P."/>
            <person name="Overkamp K.M."/>
            <person name="Park H.-S."/>
            <person name="Perrone G."/>
            <person name="Piumi F."/>
            <person name="Punt P.J."/>
            <person name="Ram A.F."/>
            <person name="Ramon A."/>
            <person name="Rauscher S."/>
            <person name="Record E."/>
            <person name="Riano-Pachon D.M."/>
            <person name="Robert V."/>
            <person name="Roehrig J."/>
            <person name="Ruller R."/>
            <person name="Salamov A."/>
            <person name="Salih N.S."/>
            <person name="Samson R.A."/>
            <person name="Sandor E."/>
            <person name="Sanguinetti M."/>
            <person name="Schuetze T."/>
            <person name="Sepcic K."/>
            <person name="Shelest E."/>
            <person name="Sherlock G."/>
            <person name="Sophianopoulou V."/>
            <person name="Squina F.M."/>
            <person name="Sun H."/>
            <person name="Susca A."/>
            <person name="Todd R.B."/>
            <person name="Tsang A."/>
            <person name="Unkles S.E."/>
            <person name="van de Wiele N."/>
            <person name="van Rossen-Uffink D."/>
            <person name="Oliveira J.V."/>
            <person name="Vesth T.C."/>
            <person name="Visser J."/>
            <person name="Yu J.-H."/>
            <person name="Zhou M."/>
            <person name="Andersen M.R."/>
            <person name="Archer D.B."/>
            <person name="Baker S.E."/>
            <person name="Benoit I."/>
            <person name="Brakhage A.A."/>
            <person name="Braus G.H."/>
            <person name="Fischer R."/>
            <person name="Frisvad J.C."/>
            <person name="Goldman G.H."/>
            <person name="Houbraken J."/>
            <person name="Oakley B."/>
            <person name="Pocsi I."/>
            <person name="Scazzocchio C."/>
            <person name="Seiboth B."/>
            <person name="vanKuyk P.A."/>
            <person name="Wortman J."/>
            <person name="Dyer P.S."/>
            <person name="Grigoriev I.V."/>
        </authorList>
    </citation>
    <scope>NUCLEOTIDE SEQUENCE [LARGE SCALE GENOMIC DNA]</scope>
    <source>
        <strain evidence="2">CBS 516.65</strain>
    </source>
</reference>
<dbReference type="GeneID" id="34464332"/>